<dbReference type="STRING" id="35570.A0A1I8PSG0"/>
<dbReference type="OrthoDB" id="8175281at2759"/>
<protein>
    <recommendedName>
        <fullName evidence="6">Hemolymph juvenile hormone binding protein</fullName>
    </recommendedName>
</protein>
<dbReference type="InterPro" id="IPR010562">
    <property type="entry name" value="Haemolymph_juvenile_hormone-bd"/>
</dbReference>
<dbReference type="Gene3D" id="3.15.10.30">
    <property type="entry name" value="Haemolymph juvenile hormone binding protein"/>
    <property type="match status" value="1"/>
</dbReference>
<proteinExistence type="inferred from homology"/>
<dbReference type="EnsemblMetazoa" id="SCAU010666-RA">
    <property type="protein sequence ID" value="SCAU010666-PA"/>
    <property type="gene ID" value="SCAU010666"/>
</dbReference>
<organism evidence="4 5">
    <name type="scientific">Stomoxys calcitrans</name>
    <name type="common">Stable fly</name>
    <name type="synonym">Conops calcitrans</name>
    <dbReference type="NCBI Taxonomy" id="35570"/>
    <lineage>
        <taxon>Eukaryota</taxon>
        <taxon>Metazoa</taxon>
        <taxon>Ecdysozoa</taxon>
        <taxon>Arthropoda</taxon>
        <taxon>Hexapoda</taxon>
        <taxon>Insecta</taxon>
        <taxon>Pterygota</taxon>
        <taxon>Neoptera</taxon>
        <taxon>Endopterygota</taxon>
        <taxon>Diptera</taxon>
        <taxon>Brachycera</taxon>
        <taxon>Muscomorpha</taxon>
        <taxon>Muscoidea</taxon>
        <taxon>Muscidae</taxon>
        <taxon>Stomoxys</taxon>
    </lineage>
</organism>
<name>A0A1I8PSG0_STOCA</name>
<dbReference type="AlphaFoldDB" id="A0A1I8PSG0"/>
<keyword evidence="2" id="KW-0090">Biological rhythms</keyword>
<evidence type="ECO:0008006" key="6">
    <source>
        <dbReference type="Google" id="ProtNLM"/>
    </source>
</evidence>
<accession>A0A1I8PSG0</accession>
<dbReference type="VEuPathDB" id="VectorBase:SCAU010666"/>
<gene>
    <name evidence="4" type="primary">106089011</name>
</gene>
<sequence length="220" mass="24274">FSQSLPKSVLANQYNCVTGIPGLPSLGPFDPLKVKRVVIAEDGNGPVSVNMVFTNMVLTGLTGAVLDDVNLNPTKSVMKLQIKLPKVNVKSEYDVKGRVLSLPLIGSGKALVDIGNLKAELALRYKLREEGGLTFADIEKIRVDFKDAAEFRLTLDNPQSEQTVLEEATNSAVNENWREYFEVMRPSITETVESIMGDRLQKMFSYIPATYFIEDIGVST</sequence>
<dbReference type="SMART" id="SM00700">
    <property type="entry name" value="JHBP"/>
    <property type="match status" value="1"/>
</dbReference>
<evidence type="ECO:0000256" key="3">
    <source>
        <dbReference type="ARBA" id="ARBA00060902"/>
    </source>
</evidence>
<evidence type="ECO:0000313" key="5">
    <source>
        <dbReference type="Proteomes" id="UP000095300"/>
    </source>
</evidence>
<evidence type="ECO:0000256" key="1">
    <source>
        <dbReference type="ARBA" id="ARBA00022729"/>
    </source>
</evidence>
<dbReference type="FunFam" id="3.15.10.30:FF:000001">
    <property type="entry name" value="Takeout-like protein 1"/>
    <property type="match status" value="1"/>
</dbReference>
<dbReference type="PANTHER" id="PTHR11008">
    <property type="entry name" value="PROTEIN TAKEOUT-LIKE PROTEIN"/>
    <property type="match status" value="1"/>
</dbReference>
<dbReference type="GO" id="GO:0007623">
    <property type="term" value="P:circadian rhythm"/>
    <property type="evidence" value="ECO:0007669"/>
    <property type="project" value="UniProtKB-ARBA"/>
</dbReference>
<dbReference type="PANTHER" id="PTHR11008:SF25">
    <property type="entry name" value="IP09473P-RELATED"/>
    <property type="match status" value="1"/>
</dbReference>
<dbReference type="GO" id="GO:0005615">
    <property type="term" value="C:extracellular space"/>
    <property type="evidence" value="ECO:0007669"/>
    <property type="project" value="TreeGrafter"/>
</dbReference>
<reference evidence="4" key="1">
    <citation type="submission" date="2020-05" db="UniProtKB">
        <authorList>
            <consortium name="EnsemblMetazoa"/>
        </authorList>
    </citation>
    <scope>IDENTIFICATION</scope>
    <source>
        <strain evidence="4">USDA</strain>
    </source>
</reference>
<comment type="similarity">
    <text evidence="3">Belongs to the TO family.</text>
</comment>
<evidence type="ECO:0000313" key="4">
    <source>
        <dbReference type="EnsemblMetazoa" id="SCAU010666-PA"/>
    </source>
</evidence>
<dbReference type="Pfam" id="PF06585">
    <property type="entry name" value="JHBP"/>
    <property type="match status" value="1"/>
</dbReference>
<evidence type="ECO:0000256" key="2">
    <source>
        <dbReference type="ARBA" id="ARBA00023108"/>
    </source>
</evidence>
<dbReference type="InterPro" id="IPR038606">
    <property type="entry name" value="To_sf"/>
</dbReference>
<dbReference type="Proteomes" id="UP000095300">
    <property type="component" value="Unassembled WGS sequence"/>
</dbReference>
<keyword evidence="5" id="KW-1185">Reference proteome</keyword>
<keyword evidence="1" id="KW-0732">Signal</keyword>